<feature type="transmembrane region" description="Helical" evidence="3">
    <location>
        <begin position="46"/>
        <end position="63"/>
    </location>
</feature>
<dbReference type="RefSeq" id="WP_265617201.1">
    <property type="nucleotide sequence ID" value="NZ_JAPFRD010000010.1"/>
</dbReference>
<evidence type="ECO:0000259" key="4">
    <source>
        <dbReference type="PROSITE" id="PS50887"/>
    </source>
</evidence>
<dbReference type="EC" id="2.7.7.65" evidence="1"/>
<dbReference type="EMBL" id="JAPFRD010000010">
    <property type="protein sequence ID" value="MCW8108477.1"/>
    <property type="molecule type" value="Genomic_DNA"/>
</dbReference>
<feature type="transmembrane region" description="Helical" evidence="3">
    <location>
        <begin position="141"/>
        <end position="163"/>
    </location>
</feature>
<comment type="caution">
    <text evidence="5">The sequence shown here is derived from an EMBL/GenBank/DDBJ whole genome shotgun (WGS) entry which is preliminary data.</text>
</comment>
<dbReference type="InterPro" id="IPR000160">
    <property type="entry name" value="GGDEF_dom"/>
</dbReference>
<dbReference type="SUPFAM" id="SSF55073">
    <property type="entry name" value="Nucleotide cyclase"/>
    <property type="match status" value="1"/>
</dbReference>
<dbReference type="InterPro" id="IPR043128">
    <property type="entry name" value="Rev_trsase/Diguanyl_cyclase"/>
</dbReference>
<dbReference type="SMART" id="SM00267">
    <property type="entry name" value="GGDEF"/>
    <property type="match status" value="1"/>
</dbReference>
<name>A0ABT3P6T0_9ALTE</name>
<feature type="domain" description="GGDEF" evidence="4">
    <location>
        <begin position="204"/>
        <end position="333"/>
    </location>
</feature>
<feature type="transmembrane region" description="Helical" evidence="3">
    <location>
        <begin position="118"/>
        <end position="135"/>
    </location>
</feature>
<dbReference type="PANTHER" id="PTHR45138">
    <property type="entry name" value="REGULATORY COMPONENTS OF SENSORY TRANSDUCTION SYSTEM"/>
    <property type="match status" value="1"/>
</dbReference>
<feature type="transmembrane region" description="Helical" evidence="3">
    <location>
        <begin position="21"/>
        <end position="40"/>
    </location>
</feature>
<keyword evidence="3" id="KW-0812">Transmembrane</keyword>
<evidence type="ECO:0000313" key="5">
    <source>
        <dbReference type="EMBL" id="MCW8108477.1"/>
    </source>
</evidence>
<dbReference type="PANTHER" id="PTHR45138:SF9">
    <property type="entry name" value="DIGUANYLATE CYCLASE DGCM-RELATED"/>
    <property type="match status" value="1"/>
</dbReference>
<reference evidence="5" key="1">
    <citation type="submission" date="2022-11" db="EMBL/GenBank/DDBJ databases">
        <title>Alteromonas sp. nov., isolated from sea water of the Qingdao.</title>
        <authorList>
            <person name="Wang Q."/>
        </authorList>
    </citation>
    <scope>NUCLEOTIDE SEQUENCE</scope>
    <source>
        <strain evidence="5">ASW11-7</strain>
    </source>
</reference>
<dbReference type="InterPro" id="IPR050469">
    <property type="entry name" value="Diguanylate_Cyclase"/>
</dbReference>
<dbReference type="Gene3D" id="3.30.70.270">
    <property type="match status" value="1"/>
</dbReference>
<gene>
    <name evidence="5" type="ORF">OPS25_08215</name>
</gene>
<organism evidence="5 6">
    <name type="scientific">Alteromonas aquimaris</name>
    <dbReference type="NCBI Taxonomy" id="2998417"/>
    <lineage>
        <taxon>Bacteria</taxon>
        <taxon>Pseudomonadati</taxon>
        <taxon>Pseudomonadota</taxon>
        <taxon>Gammaproteobacteria</taxon>
        <taxon>Alteromonadales</taxon>
        <taxon>Alteromonadaceae</taxon>
        <taxon>Alteromonas/Salinimonas group</taxon>
        <taxon>Alteromonas</taxon>
    </lineage>
</organism>
<dbReference type="PROSITE" id="PS50887">
    <property type="entry name" value="GGDEF"/>
    <property type="match status" value="1"/>
</dbReference>
<dbReference type="InterPro" id="IPR029787">
    <property type="entry name" value="Nucleotide_cyclase"/>
</dbReference>
<keyword evidence="6" id="KW-1185">Reference proteome</keyword>
<feature type="transmembrane region" description="Helical" evidence="3">
    <location>
        <begin position="70"/>
        <end position="88"/>
    </location>
</feature>
<feature type="transmembrane region" description="Helical" evidence="3">
    <location>
        <begin position="94"/>
        <end position="113"/>
    </location>
</feature>
<proteinExistence type="predicted"/>
<dbReference type="NCBIfam" id="TIGR00254">
    <property type="entry name" value="GGDEF"/>
    <property type="match status" value="1"/>
</dbReference>
<protein>
    <recommendedName>
        <fullName evidence="1">diguanylate cyclase</fullName>
        <ecNumber evidence="1">2.7.7.65</ecNumber>
    </recommendedName>
</protein>
<sequence>MLKWFQRLSLSEDEFLYKSSLRIACVFVVMGLPFAINHLINGQITLAVYSFGIIAVLALNAISTVKYKRYHTDLILFGLVPAVIVFLLELLITQGIFGCLWCFPAIIACFFMLPERRAWFASALMLIILLPNILLTFELTLAIRMSITLTMVAAFTAIFIRVISVQHDQLMQLAVTDELTGLRNKRTLDEELSKVVEQAQRSEISISALAFEIDHFKQISENLGQDVADGVLKGVSNFLKQRCRKVDLLFRLSDEKFLVVLFNAPMEKANLVAEQLRLSIEKLHLLQGTKVTASFGIASINGESNWRAWIRRAEQRLLTAKHFGRNQIVTSDEQIQ</sequence>
<dbReference type="CDD" id="cd01949">
    <property type="entry name" value="GGDEF"/>
    <property type="match status" value="1"/>
</dbReference>
<keyword evidence="3" id="KW-0472">Membrane</keyword>
<evidence type="ECO:0000256" key="2">
    <source>
        <dbReference type="ARBA" id="ARBA00034247"/>
    </source>
</evidence>
<accession>A0ABT3P6T0</accession>
<dbReference type="Pfam" id="PF00990">
    <property type="entry name" value="GGDEF"/>
    <property type="match status" value="1"/>
</dbReference>
<keyword evidence="3" id="KW-1133">Transmembrane helix</keyword>
<dbReference type="Proteomes" id="UP001142810">
    <property type="component" value="Unassembled WGS sequence"/>
</dbReference>
<evidence type="ECO:0000256" key="1">
    <source>
        <dbReference type="ARBA" id="ARBA00012528"/>
    </source>
</evidence>
<comment type="catalytic activity">
    <reaction evidence="2">
        <text>2 GTP = 3',3'-c-di-GMP + 2 diphosphate</text>
        <dbReference type="Rhea" id="RHEA:24898"/>
        <dbReference type="ChEBI" id="CHEBI:33019"/>
        <dbReference type="ChEBI" id="CHEBI:37565"/>
        <dbReference type="ChEBI" id="CHEBI:58805"/>
        <dbReference type="EC" id="2.7.7.65"/>
    </reaction>
</comment>
<evidence type="ECO:0000313" key="6">
    <source>
        <dbReference type="Proteomes" id="UP001142810"/>
    </source>
</evidence>
<evidence type="ECO:0000256" key="3">
    <source>
        <dbReference type="SAM" id="Phobius"/>
    </source>
</evidence>